<dbReference type="GO" id="GO:0000976">
    <property type="term" value="F:transcription cis-regulatory region binding"/>
    <property type="evidence" value="ECO:0007669"/>
    <property type="project" value="TreeGrafter"/>
</dbReference>
<dbReference type="AlphaFoldDB" id="A0A150SJD3"/>
<feature type="compositionally biased region" description="Basic and acidic residues" evidence="5">
    <location>
        <begin position="1"/>
        <end position="13"/>
    </location>
</feature>
<dbReference type="PANTHER" id="PTHR30055:SF201">
    <property type="entry name" value="TRANSCRIPTIONAL REGULATORY PROTEIN"/>
    <property type="match status" value="1"/>
</dbReference>
<dbReference type="Pfam" id="PF13305">
    <property type="entry name" value="TetR_C_33"/>
    <property type="match status" value="1"/>
</dbReference>
<evidence type="ECO:0000259" key="6">
    <source>
        <dbReference type="PROSITE" id="PS50977"/>
    </source>
</evidence>
<feature type="compositionally biased region" description="Basic residues" evidence="5">
    <location>
        <begin position="14"/>
        <end position="34"/>
    </location>
</feature>
<evidence type="ECO:0000256" key="5">
    <source>
        <dbReference type="SAM" id="MobiDB-lite"/>
    </source>
</evidence>
<evidence type="ECO:0000256" key="1">
    <source>
        <dbReference type="ARBA" id="ARBA00023015"/>
    </source>
</evidence>
<reference evidence="7 8" key="1">
    <citation type="submission" date="2014-02" db="EMBL/GenBank/DDBJ databases">
        <title>The small core and large imbalanced accessory genome model reveals a collaborative survival strategy of Sorangium cellulosum strains in nature.</title>
        <authorList>
            <person name="Han K."/>
            <person name="Peng R."/>
            <person name="Blom J."/>
            <person name="Li Y.-Z."/>
        </authorList>
    </citation>
    <scope>NUCLEOTIDE SEQUENCE [LARGE SCALE GENOMIC DNA]</scope>
    <source>
        <strain evidence="7 8">So0011-07</strain>
    </source>
</reference>
<dbReference type="Pfam" id="PF00440">
    <property type="entry name" value="TetR_N"/>
    <property type="match status" value="1"/>
</dbReference>
<keyword evidence="3" id="KW-0804">Transcription</keyword>
<dbReference type="EMBL" id="JEMB01000915">
    <property type="protein sequence ID" value="KYF92501.1"/>
    <property type="molecule type" value="Genomic_DNA"/>
</dbReference>
<dbReference type="InterPro" id="IPR036271">
    <property type="entry name" value="Tet_transcr_reg_TetR-rel_C_sf"/>
</dbReference>
<evidence type="ECO:0000256" key="2">
    <source>
        <dbReference type="ARBA" id="ARBA00023125"/>
    </source>
</evidence>
<dbReference type="InterPro" id="IPR025996">
    <property type="entry name" value="MT1864/Rv1816-like_C"/>
</dbReference>
<feature type="domain" description="HTH tetR-type" evidence="6">
    <location>
        <begin position="53"/>
        <end position="113"/>
    </location>
</feature>
<evidence type="ECO:0000256" key="4">
    <source>
        <dbReference type="PROSITE-ProRule" id="PRU00335"/>
    </source>
</evidence>
<comment type="caution">
    <text evidence="7">The sequence shown here is derived from an EMBL/GenBank/DDBJ whole genome shotgun (WGS) entry which is preliminary data.</text>
</comment>
<keyword evidence="2 4" id="KW-0238">DNA-binding</keyword>
<dbReference type="Gene3D" id="1.10.357.10">
    <property type="entry name" value="Tetracycline Repressor, domain 2"/>
    <property type="match status" value="1"/>
</dbReference>
<gene>
    <name evidence="7" type="ORF">BE17_09690</name>
</gene>
<dbReference type="SUPFAM" id="SSF46689">
    <property type="entry name" value="Homeodomain-like"/>
    <property type="match status" value="1"/>
</dbReference>
<evidence type="ECO:0000313" key="8">
    <source>
        <dbReference type="Proteomes" id="UP000075635"/>
    </source>
</evidence>
<dbReference type="PANTHER" id="PTHR30055">
    <property type="entry name" value="HTH-TYPE TRANSCRIPTIONAL REGULATOR RUTR"/>
    <property type="match status" value="1"/>
</dbReference>
<name>A0A150SJD3_SORCE</name>
<organism evidence="7 8">
    <name type="scientific">Sorangium cellulosum</name>
    <name type="common">Polyangium cellulosum</name>
    <dbReference type="NCBI Taxonomy" id="56"/>
    <lineage>
        <taxon>Bacteria</taxon>
        <taxon>Pseudomonadati</taxon>
        <taxon>Myxococcota</taxon>
        <taxon>Polyangia</taxon>
        <taxon>Polyangiales</taxon>
        <taxon>Polyangiaceae</taxon>
        <taxon>Sorangium</taxon>
    </lineage>
</organism>
<evidence type="ECO:0000256" key="3">
    <source>
        <dbReference type="ARBA" id="ARBA00023163"/>
    </source>
</evidence>
<feature type="DNA-binding region" description="H-T-H motif" evidence="4">
    <location>
        <begin position="76"/>
        <end position="95"/>
    </location>
</feature>
<dbReference type="SUPFAM" id="SSF48498">
    <property type="entry name" value="Tetracyclin repressor-like, C-terminal domain"/>
    <property type="match status" value="1"/>
</dbReference>
<keyword evidence="1" id="KW-0805">Transcription regulation</keyword>
<dbReference type="PROSITE" id="PS50977">
    <property type="entry name" value="HTH_TETR_2"/>
    <property type="match status" value="1"/>
</dbReference>
<protein>
    <recommendedName>
        <fullName evidence="6">HTH tetR-type domain-containing protein</fullName>
    </recommendedName>
</protein>
<evidence type="ECO:0000313" key="7">
    <source>
        <dbReference type="EMBL" id="KYF92501.1"/>
    </source>
</evidence>
<dbReference type="InterPro" id="IPR009057">
    <property type="entry name" value="Homeodomain-like_sf"/>
</dbReference>
<dbReference type="PRINTS" id="PR00455">
    <property type="entry name" value="HTHTETR"/>
</dbReference>
<dbReference type="InterPro" id="IPR001647">
    <property type="entry name" value="HTH_TetR"/>
</dbReference>
<proteinExistence type="predicted"/>
<dbReference type="Proteomes" id="UP000075635">
    <property type="component" value="Unassembled WGS sequence"/>
</dbReference>
<feature type="region of interest" description="Disordered" evidence="5">
    <location>
        <begin position="1"/>
        <end position="52"/>
    </location>
</feature>
<accession>A0A150SJD3</accession>
<sequence>MPPGRKRDEEPPAKKRATPAKNAKKRATPAKKTAKPPAGRAPSKRAARGYHHGDLKRALVDAGLSLLEESGVDAVRVREAARRVGVSPAAPFRHFPSREDFLREVALAGVERFELASAAEIAAATSPLLRFRAHGLASVRFALEHPALFELLKGPAFRGDPEGARALLAAQDEAQARLRRMIEEAREHGELRPTDPIVTEVAGRAMVYGLARMFLDGQLPREGAMELTEAVFDVLGEGLAQAPAGSGSTRLD</sequence>
<dbReference type="GO" id="GO:0003700">
    <property type="term" value="F:DNA-binding transcription factor activity"/>
    <property type="evidence" value="ECO:0007669"/>
    <property type="project" value="TreeGrafter"/>
</dbReference>
<dbReference type="InterPro" id="IPR050109">
    <property type="entry name" value="HTH-type_TetR-like_transc_reg"/>
</dbReference>